<dbReference type="InterPro" id="IPR053211">
    <property type="entry name" value="DNA_repair-toleration"/>
</dbReference>
<organism evidence="2 3">
    <name type="scientific">Citrus sinensis</name>
    <name type="common">Sweet orange</name>
    <name type="synonym">Citrus aurantium var. sinensis</name>
    <dbReference type="NCBI Taxonomy" id="2711"/>
    <lineage>
        <taxon>Eukaryota</taxon>
        <taxon>Viridiplantae</taxon>
        <taxon>Streptophyta</taxon>
        <taxon>Embryophyta</taxon>
        <taxon>Tracheophyta</taxon>
        <taxon>Spermatophyta</taxon>
        <taxon>Magnoliopsida</taxon>
        <taxon>eudicotyledons</taxon>
        <taxon>Gunneridae</taxon>
        <taxon>Pentapetalae</taxon>
        <taxon>rosids</taxon>
        <taxon>malvids</taxon>
        <taxon>Sapindales</taxon>
        <taxon>Rutaceae</taxon>
        <taxon>Aurantioideae</taxon>
        <taxon>Citrus</taxon>
    </lineage>
</organism>
<dbReference type="Proteomes" id="UP000027120">
    <property type="component" value="Unassembled WGS sequence"/>
</dbReference>
<dbReference type="Pfam" id="PF00560">
    <property type="entry name" value="LRR_1"/>
    <property type="match status" value="1"/>
</dbReference>
<evidence type="ECO:0000313" key="2">
    <source>
        <dbReference type="EMBL" id="KDO53179.1"/>
    </source>
</evidence>
<proteinExistence type="predicted"/>
<evidence type="ECO:0000313" key="3">
    <source>
        <dbReference type="Proteomes" id="UP000027120"/>
    </source>
</evidence>
<evidence type="ECO:0008006" key="4">
    <source>
        <dbReference type="Google" id="ProtNLM"/>
    </source>
</evidence>
<dbReference type="SUPFAM" id="SSF52047">
    <property type="entry name" value="RNI-like"/>
    <property type="match status" value="1"/>
</dbReference>
<keyword evidence="3" id="KW-1185">Reference proteome</keyword>
<dbReference type="AlphaFoldDB" id="A0A067EDF1"/>
<dbReference type="InterPro" id="IPR032675">
    <property type="entry name" value="LRR_dom_sf"/>
</dbReference>
<name>A0A067EDF1_CITSI</name>
<dbReference type="PANTHER" id="PTHR48060:SF21">
    <property type="entry name" value="L DOMAIN-LIKE PROTEIN"/>
    <property type="match status" value="1"/>
</dbReference>
<dbReference type="InterPro" id="IPR001611">
    <property type="entry name" value="Leu-rich_rpt"/>
</dbReference>
<accession>A0A067EDF1</accession>
<dbReference type="EMBL" id="KK785020">
    <property type="protein sequence ID" value="KDO53179.1"/>
    <property type="molecule type" value="Genomic_DNA"/>
</dbReference>
<dbReference type="Gene3D" id="3.80.10.10">
    <property type="entry name" value="Ribonuclease Inhibitor"/>
    <property type="match status" value="2"/>
</dbReference>
<sequence length="222" mass="24484">SSKLQSLDLSHNNLNRIILSSLTTLSELYLSGMGFEGTFDVQEFDSLSNLEELYLSNNKGINNFVVPQDYRGLSKLKRLDLSGVGIRDGSELLRSMGSFPSLKTLFLEANNFTATTTQELHNFTNLEFLNLRHSSLDINLLKTIASFTSLKNLSMVSCEVNGVLDGQGFLNFKSLERLDMGGARNALNASFLQIIGESMASLKHLSLSYSILNANCTILNQA</sequence>
<gene>
    <name evidence="2" type="ORF">CISIN_1g0415701mg</name>
</gene>
<evidence type="ECO:0000256" key="1">
    <source>
        <dbReference type="ARBA" id="ARBA00022729"/>
    </source>
</evidence>
<dbReference type="PROSITE" id="PS51450">
    <property type="entry name" value="LRR"/>
    <property type="match status" value="1"/>
</dbReference>
<feature type="non-terminal residue" evidence="2">
    <location>
        <position position="1"/>
    </location>
</feature>
<dbReference type="PANTHER" id="PTHR48060">
    <property type="entry name" value="DNA DAMAGE-REPAIR/TOLERATION PROTEIN DRT100"/>
    <property type="match status" value="1"/>
</dbReference>
<keyword evidence="1" id="KW-0732">Signal</keyword>
<reference evidence="2 3" key="1">
    <citation type="submission" date="2014-04" db="EMBL/GenBank/DDBJ databases">
        <authorList>
            <consortium name="International Citrus Genome Consortium"/>
            <person name="Gmitter F."/>
            <person name="Chen C."/>
            <person name="Farmerie W."/>
            <person name="Harkins T."/>
            <person name="Desany B."/>
            <person name="Mohiuddin M."/>
            <person name="Kodira C."/>
            <person name="Borodovsky M."/>
            <person name="Lomsadze A."/>
            <person name="Burns P."/>
            <person name="Jenkins J."/>
            <person name="Prochnik S."/>
            <person name="Shu S."/>
            <person name="Chapman J."/>
            <person name="Pitluck S."/>
            <person name="Schmutz J."/>
            <person name="Rokhsar D."/>
        </authorList>
    </citation>
    <scope>NUCLEOTIDE SEQUENCE</scope>
</reference>
<protein>
    <recommendedName>
        <fullName evidence="4">Leucine-rich repeat-containing N-terminal plant-type domain-containing protein</fullName>
    </recommendedName>
</protein>